<dbReference type="EMBL" id="JAWXYG010000002">
    <property type="protein sequence ID" value="KAK4281039.1"/>
    <property type="molecule type" value="Genomic_DNA"/>
</dbReference>
<dbReference type="Proteomes" id="UP001293593">
    <property type="component" value="Unassembled WGS sequence"/>
</dbReference>
<organism evidence="1 2">
    <name type="scientific">Acacia crassicarpa</name>
    <name type="common">northern wattle</name>
    <dbReference type="NCBI Taxonomy" id="499986"/>
    <lineage>
        <taxon>Eukaryota</taxon>
        <taxon>Viridiplantae</taxon>
        <taxon>Streptophyta</taxon>
        <taxon>Embryophyta</taxon>
        <taxon>Tracheophyta</taxon>
        <taxon>Spermatophyta</taxon>
        <taxon>Magnoliopsida</taxon>
        <taxon>eudicotyledons</taxon>
        <taxon>Gunneridae</taxon>
        <taxon>Pentapetalae</taxon>
        <taxon>rosids</taxon>
        <taxon>fabids</taxon>
        <taxon>Fabales</taxon>
        <taxon>Fabaceae</taxon>
        <taxon>Caesalpinioideae</taxon>
        <taxon>mimosoid clade</taxon>
        <taxon>Acacieae</taxon>
        <taxon>Acacia</taxon>
    </lineage>
</organism>
<accession>A0AAE1N1M9</accession>
<comment type="caution">
    <text evidence="1">The sequence shown here is derived from an EMBL/GenBank/DDBJ whole genome shotgun (WGS) entry which is preliminary data.</text>
</comment>
<sequence length="126" mass="14882">MTTKMDIGKFDQTKFLLWKLKMKELLIKDNCLEAINTRPQEFTNDEKWKRIDELAIFDLHLSLSDDVLSGVEEKTSAKEIWDHLTKMYNEKSLHNKIFLKRKLHTLRMSESTLVIEHINTLTSLCS</sequence>
<protein>
    <recommendedName>
        <fullName evidence="3">Retrovirus-related Pol polyprotein from transposon TNT 1-94</fullName>
    </recommendedName>
</protein>
<proteinExistence type="predicted"/>
<name>A0AAE1N1M9_9FABA</name>
<dbReference type="AlphaFoldDB" id="A0AAE1N1M9"/>
<dbReference type="Pfam" id="PF14223">
    <property type="entry name" value="Retrotran_gag_2"/>
    <property type="match status" value="1"/>
</dbReference>
<evidence type="ECO:0000313" key="1">
    <source>
        <dbReference type="EMBL" id="KAK4281039.1"/>
    </source>
</evidence>
<evidence type="ECO:0008006" key="3">
    <source>
        <dbReference type="Google" id="ProtNLM"/>
    </source>
</evidence>
<keyword evidence="2" id="KW-1185">Reference proteome</keyword>
<evidence type="ECO:0000313" key="2">
    <source>
        <dbReference type="Proteomes" id="UP001293593"/>
    </source>
</evidence>
<gene>
    <name evidence="1" type="ORF">QN277_012579</name>
</gene>
<reference evidence="1" key="1">
    <citation type="submission" date="2023-10" db="EMBL/GenBank/DDBJ databases">
        <title>Chromosome-level genome of the transformable northern wattle, Acacia crassicarpa.</title>
        <authorList>
            <person name="Massaro I."/>
            <person name="Sinha N.R."/>
            <person name="Poethig S."/>
            <person name="Leichty A.R."/>
        </authorList>
    </citation>
    <scope>NUCLEOTIDE SEQUENCE</scope>
    <source>
        <strain evidence="1">Acra3RX</strain>
        <tissue evidence="1">Leaf</tissue>
    </source>
</reference>